<dbReference type="Pfam" id="PF08281">
    <property type="entry name" value="Sigma70_r4_2"/>
    <property type="match status" value="1"/>
</dbReference>
<dbReference type="RefSeq" id="WP_317835004.1">
    <property type="nucleotide sequence ID" value="NZ_CP136920.1"/>
</dbReference>
<dbReference type="SUPFAM" id="SSF88946">
    <property type="entry name" value="Sigma2 domain of RNA polymerase sigma factors"/>
    <property type="match status" value="1"/>
</dbReference>
<evidence type="ECO:0000259" key="6">
    <source>
        <dbReference type="Pfam" id="PF08281"/>
    </source>
</evidence>
<evidence type="ECO:0000256" key="2">
    <source>
        <dbReference type="ARBA" id="ARBA00023015"/>
    </source>
</evidence>
<sequence>MESNEPDIRQLTRRMRKGNEMAYREFYDKYSLRLLRYLVALHTGNLEAARETMQDTFLKVAKHIRCFDDEAVFWGWLRAVAKSVFLDHTRKQGRYWRMLNRFRAEPISNEPVEDHLNEALQKALEAMPATERDLIEAKYFRKSSYEEIAQQLGLTGKAVENRLARARSSLRDKMERLLKDA</sequence>
<dbReference type="KEGG" id="puo:RZN69_05225"/>
<proteinExistence type="inferred from homology"/>
<dbReference type="InterPro" id="IPR039425">
    <property type="entry name" value="RNA_pol_sigma-70-like"/>
</dbReference>
<protein>
    <submittedName>
        <fullName evidence="7">RNA polymerase sigma factor</fullName>
    </submittedName>
</protein>
<dbReference type="InterPro" id="IPR013325">
    <property type="entry name" value="RNA_pol_sigma_r2"/>
</dbReference>
<keyword evidence="3" id="KW-0731">Sigma factor</keyword>
<dbReference type="Gene3D" id="1.10.10.10">
    <property type="entry name" value="Winged helix-like DNA-binding domain superfamily/Winged helix DNA-binding domain"/>
    <property type="match status" value="1"/>
</dbReference>
<dbReference type="Proteomes" id="UP001304300">
    <property type="component" value="Chromosome"/>
</dbReference>
<comment type="similarity">
    <text evidence="1">Belongs to the sigma-70 factor family. ECF subfamily.</text>
</comment>
<dbReference type="Pfam" id="PF04542">
    <property type="entry name" value="Sigma70_r2"/>
    <property type="match status" value="1"/>
</dbReference>
<evidence type="ECO:0000256" key="3">
    <source>
        <dbReference type="ARBA" id="ARBA00023082"/>
    </source>
</evidence>
<dbReference type="PANTHER" id="PTHR43133:SF46">
    <property type="entry name" value="RNA POLYMERASE SIGMA-70 FACTOR ECF SUBFAMILY"/>
    <property type="match status" value="1"/>
</dbReference>
<dbReference type="GO" id="GO:0006352">
    <property type="term" value="P:DNA-templated transcription initiation"/>
    <property type="evidence" value="ECO:0007669"/>
    <property type="project" value="InterPro"/>
</dbReference>
<dbReference type="InterPro" id="IPR036388">
    <property type="entry name" value="WH-like_DNA-bd_sf"/>
</dbReference>
<reference evidence="7 8" key="1">
    <citation type="submission" date="2023-10" db="EMBL/GenBank/DDBJ databases">
        <title>Rubellicoccus peritrichatus gen. nov., sp. nov., isolated from an algae of coral reef tank.</title>
        <authorList>
            <person name="Luo J."/>
        </authorList>
    </citation>
    <scope>NUCLEOTIDE SEQUENCE [LARGE SCALE GENOMIC DNA]</scope>
    <source>
        <strain evidence="7 8">CR14</strain>
    </source>
</reference>
<dbReference type="InterPro" id="IPR014284">
    <property type="entry name" value="RNA_pol_sigma-70_dom"/>
</dbReference>
<dbReference type="GO" id="GO:0016987">
    <property type="term" value="F:sigma factor activity"/>
    <property type="evidence" value="ECO:0007669"/>
    <property type="project" value="UniProtKB-KW"/>
</dbReference>
<keyword evidence="2" id="KW-0805">Transcription regulation</keyword>
<feature type="domain" description="RNA polymerase sigma-70 region 2" evidence="5">
    <location>
        <begin position="27"/>
        <end position="94"/>
    </location>
</feature>
<dbReference type="GO" id="GO:0003677">
    <property type="term" value="F:DNA binding"/>
    <property type="evidence" value="ECO:0007669"/>
    <property type="project" value="InterPro"/>
</dbReference>
<keyword evidence="8" id="KW-1185">Reference proteome</keyword>
<feature type="domain" description="RNA polymerase sigma factor 70 region 4 type 2" evidence="6">
    <location>
        <begin position="118"/>
        <end position="170"/>
    </location>
</feature>
<evidence type="ECO:0000259" key="5">
    <source>
        <dbReference type="Pfam" id="PF04542"/>
    </source>
</evidence>
<dbReference type="InterPro" id="IPR013324">
    <property type="entry name" value="RNA_pol_sigma_r3/r4-like"/>
</dbReference>
<gene>
    <name evidence="7" type="ORF">RZN69_05225</name>
</gene>
<dbReference type="NCBIfam" id="TIGR02937">
    <property type="entry name" value="sigma70-ECF"/>
    <property type="match status" value="1"/>
</dbReference>
<dbReference type="EMBL" id="CP136920">
    <property type="protein sequence ID" value="WOO42482.1"/>
    <property type="molecule type" value="Genomic_DNA"/>
</dbReference>
<evidence type="ECO:0000256" key="1">
    <source>
        <dbReference type="ARBA" id="ARBA00010641"/>
    </source>
</evidence>
<accession>A0AAQ3QX03</accession>
<dbReference type="Gene3D" id="1.10.1740.10">
    <property type="match status" value="1"/>
</dbReference>
<dbReference type="InterPro" id="IPR013249">
    <property type="entry name" value="RNA_pol_sigma70_r4_t2"/>
</dbReference>
<evidence type="ECO:0000313" key="8">
    <source>
        <dbReference type="Proteomes" id="UP001304300"/>
    </source>
</evidence>
<dbReference type="CDD" id="cd06171">
    <property type="entry name" value="Sigma70_r4"/>
    <property type="match status" value="1"/>
</dbReference>
<keyword evidence="4" id="KW-0804">Transcription</keyword>
<evidence type="ECO:0000256" key="4">
    <source>
        <dbReference type="ARBA" id="ARBA00023163"/>
    </source>
</evidence>
<dbReference type="SUPFAM" id="SSF88659">
    <property type="entry name" value="Sigma3 and sigma4 domains of RNA polymerase sigma factors"/>
    <property type="match status" value="1"/>
</dbReference>
<evidence type="ECO:0000313" key="7">
    <source>
        <dbReference type="EMBL" id="WOO42482.1"/>
    </source>
</evidence>
<dbReference type="AlphaFoldDB" id="A0AAQ3QX03"/>
<dbReference type="InterPro" id="IPR007627">
    <property type="entry name" value="RNA_pol_sigma70_r2"/>
</dbReference>
<dbReference type="PANTHER" id="PTHR43133">
    <property type="entry name" value="RNA POLYMERASE ECF-TYPE SIGMA FACTO"/>
    <property type="match status" value="1"/>
</dbReference>
<organism evidence="7 8">
    <name type="scientific">Rubellicoccus peritrichatus</name>
    <dbReference type="NCBI Taxonomy" id="3080537"/>
    <lineage>
        <taxon>Bacteria</taxon>
        <taxon>Pseudomonadati</taxon>
        <taxon>Verrucomicrobiota</taxon>
        <taxon>Opitutia</taxon>
        <taxon>Puniceicoccales</taxon>
        <taxon>Cerasicoccaceae</taxon>
        <taxon>Rubellicoccus</taxon>
    </lineage>
</organism>
<name>A0AAQ3QX03_9BACT</name>